<evidence type="ECO:0000256" key="1">
    <source>
        <dbReference type="SAM" id="MobiDB-lite"/>
    </source>
</evidence>
<feature type="compositionally biased region" description="Polar residues" evidence="1">
    <location>
        <begin position="186"/>
        <end position="198"/>
    </location>
</feature>
<evidence type="ECO:0000313" key="3">
    <source>
        <dbReference type="Proteomes" id="UP000075901"/>
    </source>
</evidence>
<reference evidence="3" key="1">
    <citation type="submission" date="2013-09" db="EMBL/GenBank/DDBJ databases">
        <title>The Genome Sequence of Anopheles maculatus species B.</title>
        <authorList>
            <consortium name="The Broad Institute Genomics Platform"/>
            <person name="Neafsey D.E."/>
            <person name="Besansky N."/>
            <person name="Howell P."/>
            <person name="Walton C."/>
            <person name="Young S.K."/>
            <person name="Zeng Q."/>
            <person name="Gargeya S."/>
            <person name="Fitzgerald M."/>
            <person name="Haas B."/>
            <person name="Abouelleil A."/>
            <person name="Allen A.W."/>
            <person name="Alvarado L."/>
            <person name="Arachchi H.M."/>
            <person name="Berlin A.M."/>
            <person name="Chapman S.B."/>
            <person name="Gainer-Dewar J."/>
            <person name="Goldberg J."/>
            <person name="Griggs A."/>
            <person name="Gujja S."/>
            <person name="Hansen M."/>
            <person name="Howarth C."/>
            <person name="Imamovic A."/>
            <person name="Ireland A."/>
            <person name="Larimer J."/>
            <person name="McCowan C."/>
            <person name="Murphy C."/>
            <person name="Pearson M."/>
            <person name="Poon T.W."/>
            <person name="Priest M."/>
            <person name="Roberts A."/>
            <person name="Saif S."/>
            <person name="Shea T."/>
            <person name="Sisk P."/>
            <person name="Sykes S."/>
            <person name="Wortman J."/>
            <person name="Nusbaum C."/>
            <person name="Birren B."/>
        </authorList>
    </citation>
    <scope>NUCLEOTIDE SEQUENCE [LARGE SCALE GENOMIC DNA]</scope>
    <source>
        <strain evidence="3">maculatus3</strain>
    </source>
</reference>
<keyword evidence="3" id="KW-1185">Reference proteome</keyword>
<organism evidence="2 3">
    <name type="scientific">Anopheles maculatus</name>
    <dbReference type="NCBI Taxonomy" id="74869"/>
    <lineage>
        <taxon>Eukaryota</taxon>
        <taxon>Metazoa</taxon>
        <taxon>Ecdysozoa</taxon>
        <taxon>Arthropoda</taxon>
        <taxon>Hexapoda</taxon>
        <taxon>Insecta</taxon>
        <taxon>Pterygota</taxon>
        <taxon>Neoptera</taxon>
        <taxon>Endopterygota</taxon>
        <taxon>Diptera</taxon>
        <taxon>Nematocera</taxon>
        <taxon>Culicoidea</taxon>
        <taxon>Culicidae</taxon>
        <taxon>Anophelinae</taxon>
        <taxon>Anopheles</taxon>
        <taxon>Anopheles maculatus group</taxon>
    </lineage>
</organism>
<dbReference type="Proteomes" id="UP000075901">
    <property type="component" value="Unassembled WGS sequence"/>
</dbReference>
<feature type="compositionally biased region" description="Low complexity" evidence="1">
    <location>
        <begin position="496"/>
        <end position="509"/>
    </location>
</feature>
<feature type="region of interest" description="Disordered" evidence="1">
    <location>
        <begin position="477"/>
        <end position="538"/>
    </location>
</feature>
<accession>A0A182T6I3</accession>
<feature type="compositionally biased region" description="Basic residues" evidence="1">
    <location>
        <begin position="481"/>
        <end position="495"/>
    </location>
</feature>
<dbReference type="AlphaFoldDB" id="A0A182T6I3"/>
<dbReference type="EnsemblMetazoa" id="AMAM020646-RA">
    <property type="protein sequence ID" value="AMAM020646-PA"/>
    <property type="gene ID" value="AMAM020646"/>
</dbReference>
<name>A0A182T6I3_9DIPT</name>
<reference evidence="2" key="2">
    <citation type="submission" date="2020-05" db="UniProtKB">
        <authorList>
            <consortium name="EnsemblMetazoa"/>
        </authorList>
    </citation>
    <scope>IDENTIFICATION</scope>
    <source>
        <strain evidence="2">maculatus3</strain>
    </source>
</reference>
<protein>
    <submittedName>
        <fullName evidence="2">Uncharacterized protein</fullName>
    </submittedName>
</protein>
<dbReference type="VEuPathDB" id="VectorBase:AMAM020646"/>
<feature type="region of interest" description="Disordered" evidence="1">
    <location>
        <begin position="186"/>
        <end position="206"/>
    </location>
</feature>
<evidence type="ECO:0000313" key="2">
    <source>
        <dbReference type="EnsemblMetazoa" id="AMAM020646-PA"/>
    </source>
</evidence>
<proteinExistence type="predicted"/>
<sequence length="727" mass="82079">MSSSSAVLPDASCLSSESVKIENILPIPTVRRADRCTVVTSSASNRSESSSTLSYRASLFGEQDEMMASDHGRAAFTIPRFSPRDFPTSWIGKHDTAFSLQGKLSHGILGTRHEESAFQPFGSRAHLFHKNKSITGKHGILPFSQVEGAQLAPNSYHSLNSSSTLRRTAQMFGGSCPEIYATSDTLRSQKSYSKTQPRASDGRKRKSKIVELLERNENDENDENREMAILQEYFDTMSYTEIVKDRDFRNYLMKKRYLDIMEYIYNSSAGASESGQFSRAPSTVAPPSLPVSNNDCDSVKKEKLMAESVPPLLPPLQRFYSSNTNSQVFCRRNSSFEQYYQTDSQNHGGSFADPFEMTGNHRSIYSTYRKDTKEREKVSIPSYATLLKEKTLKQPSRCQRTYRQIRAFCEKSLMKYSLNRSLNAVNTMTLKRCKPTEGYSEKKYRRVIDDFVRQRGFSSVDEYTRYHYGDFLRQKMAASSKRSKRSSKVRKKSTKQKQQQYYSQQHLQYNSLPPPPYSSGDYHQAPPTPISCESKATPPLARNAPTNLLFESDPSLMATGSSLPNVSGNNLIYADTFKHFDYVSHTMTLRGNRKGDAVAAAAAAAASISSASCRLDERRQIFLPVNSDGEDDPPRNGAGSPFLPQERETLLLGDLFATSDQTNQPYIFDDIGVYETIRSSNQKEMFRAEMKSRKDILIKSRNHEQHEENALPNLHKCGDGFQKLVSL</sequence>